<gene>
    <name evidence="2" type="primary">g6550</name>
    <name evidence="2" type="ORF">VP750_LOCUS5606</name>
</gene>
<dbReference type="SMART" id="SM01425">
    <property type="entry name" value="EsV_1_7"/>
    <property type="match status" value="4"/>
</dbReference>
<feature type="compositionally biased region" description="Basic and acidic residues" evidence="1">
    <location>
        <begin position="161"/>
        <end position="170"/>
    </location>
</feature>
<proteinExistence type="predicted"/>
<evidence type="ECO:0000256" key="1">
    <source>
        <dbReference type="SAM" id="MobiDB-lite"/>
    </source>
</evidence>
<dbReference type="Gene3D" id="6.10.140.110">
    <property type="match status" value="1"/>
</dbReference>
<feature type="region of interest" description="Disordered" evidence="1">
    <location>
        <begin position="161"/>
        <end position="207"/>
    </location>
</feature>
<evidence type="ECO:0000313" key="3">
    <source>
        <dbReference type="Proteomes" id="UP001497392"/>
    </source>
</evidence>
<name>A0ABP1G268_9CHLO</name>
<keyword evidence="3" id="KW-1185">Reference proteome</keyword>
<comment type="caution">
    <text evidence="2">The sequence shown here is derived from an EMBL/GenBank/DDBJ whole genome shotgun (WGS) entry which is preliminary data.</text>
</comment>
<sequence length="464" mass="50070">MVRECAIPECGTHARFNHPGESHGVFCSKHKVDGMRNVVHKPCAEPGCVTLAVFNQPGAGHGLYCGQHKPAGYVNVKDRKCQGPGCTRMPNFNFPGEKGGIFCAQHKSEGMVDIKHKRCVEPGCNKRPSFNYTGEMRALYCGPHKMEGMVNVDQERRTCNRNRFEEEGSPKRRRLEAGPGYSSKNAGFPLRQAPLPGAPTDQQGLPLDPQQAQAHAQAYALGVNQQAAIYGAPVTAGEGGVLLDPQGGPGGAASEAGGQAGQFGQGQEQSEAGAAAMAGQAAAALQYYSHDGLQQSHPGHDASGIAQSQPLGFLLLPQTQWRAEGQPVGVPQAAPAPPAYASASAGEPRLPSPSEVKLHSSQQHVEQLQGADESMRRSMEQRSLGHVMHTLLVEFLRSFLRTPALEGSKDAKVRVRDYIDRFTSWDPDTRVEQYSLLQFDWELASEKDKWPAVEERLGKALGLV</sequence>
<dbReference type="Pfam" id="PF19114">
    <property type="entry name" value="EsV_1_7_cys"/>
    <property type="match status" value="4"/>
</dbReference>
<dbReference type="InterPro" id="IPR043822">
    <property type="entry name" value="EsV_1_7_cys"/>
</dbReference>
<organism evidence="2 3">
    <name type="scientific">Coccomyxa viridis</name>
    <dbReference type="NCBI Taxonomy" id="1274662"/>
    <lineage>
        <taxon>Eukaryota</taxon>
        <taxon>Viridiplantae</taxon>
        <taxon>Chlorophyta</taxon>
        <taxon>core chlorophytes</taxon>
        <taxon>Trebouxiophyceae</taxon>
        <taxon>Trebouxiophyceae incertae sedis</taxon>
        <taxon>Coccomyxaceae</taxon>
        <taxon>Coccomyxa</taxon>
    </lineage>
</organism>
<dbReference type="EMBL" id="CAXHTA020000009">
    <property type="protein sequence ID" value="CAL5223947.1"/>
    <property type="molecule type" value="Genomic_DNA"/>
</dbReference>
<feature type="compositionally biased region" description="Low complexity" evidence="1">
    <location>
        <begin position="328"/>
        <end position="345"/>
    </location>
</feature>
<accession>A0ABP1G268</accession>
<reference evidence="2 3" key="1">
    <citation type="submission" date="2024-06" db="EMBL/GenBank/DDBJ databases">
        <authorList>
            <person name="Kraege A."/>
            <person name="Thomma B."/>
        </authorList>
    </citation>
    <scope>NUCLEOTIDE SEQUENCE [LARGE SCALE GENOMIC DNA]</scope>
</reference>
<feature type="region of interest" description="Disordered" evidence="1">
    <location>
        <begin position="328"/>
        <end position="374"/>
    </location>
</feature>
<dbReference type="Proteomes" id="UP001497392">
    <property type="component" value="Unassembled WGS sequence"/>
</dbReference>
<protein>
    <submittedName>
        <fullName evidence="2">G6550 protein</fullName>
    </submittedName>
</protein>
<evidence type="ECO:0000313" key="2">
    <source>
        <dbReference type="EMBL" id="CAL5223947.1"/>
    </source>
</evidence>